<evidence type="ECO:0000313" key="1">
    <source>
        <dbReference type="EMBL" id="WMW25089.1"/>
    </source>
</evidence>
<organism evidence="1 2">
    <name type="scientific">Methanolobus sediminis</name>
    <dbReference type="NCBI Taxonomy" id="3072978"/>
    <lineage>
        <taxon>Archaea</taxon>
        <taxon>Methanobacteriati</taxon>
        <taxon>Methanobacteriota</taxon>
        <taxon>Stenosarchaea group</taxon>
        <taxon>Methanomicrobia</taxon>
        <taxon>Methanosarcinales</taxon>
        <taxon>Methanosarcinaceae</taxon>
        <taxon>Methanolobus</taxon>
    </lineage>
</organism>
<reference evidence="1 2" key="1">
    <citation type="submission" date="2023-08" db="EMBL/GenBank/DDBJ databases">
        <title>Methanolobus mangrovi sp. nov. and Methanolobus sediminis sp. nov, two novel methylotrophic methanogens isolated from mangrove sediments in China.</title>
        <authorList>
            <person name="Zhou J."/>
        </authorList>
    </citation>
    <scope>NUCLEOTIDE SEQUENCE [LARGE SCALE GENOMIC DNA]</scope>
    <source>
        <strain evidence="1 2">FTZ6</strain>
    </source>
</reference>
<dbReference type="GeneID" id="84233762"/>
<protein>
    <submittedName>
        <fullName evidence="1">Uncharacterized protein</fullName>
    </submittedName>
</protein>
<gene>
    <name evidence="1" type="ORF">RE474_13555</name>
</gene>
<evidence type="ECO:0000313" key="2">
    <source>
        <dbReference type="Proteomes" id="UP001182908"/>
    </source>
</evidence>
<dbReference type="Proteomes" id="UP001182908">
    <property type="component" value="Chromosome"/>
</dbReference>
<accession>A0AA51UK81</accession>
<dbReference type="KEGG" id="mseb:RE474_13555"/>
<dbReference type="RefSeq" id="WP_309310897.1">
    <property type="nucleotide sequence ID" value="NZ_CP133592.1"/>
</dbReference>
<proteinExistence type="predicted"/>
<dbReference type="AlphaFoldDB" id="A0AA51UK81"/>
<sequence>MNEQLHTDCSILQKKLPTVLPVSTISSMKVNEPDLFNQIIQRYSIGTKQGNFPSLIFLRLLETVDGTIKLTNINQDIIKKILSTSIIQYLNLHLTSWPAQNVVTHESEFKNQLSSGKNVLEQQMNIQTGSGEDKKHPVTPRLMRYLKLVDRQTPNLIFEPVSVKTQETMELVRTLSEKTLSQREKMKNPLILSNNLSKKSIFLKTQSDKIQLENTGDLLKLQHLKTPDISSFDEYTKQVLAGVKVDENTKAKDIILHSSTHADEAVLKIDTLVARVQKRNELVYEKYENFSRRTEERYLMTEKKNIANRSVSNKHIARLRIADMEAEDGEVPTSPNLLSNQGDLSLHHARNAQTDINVPFDLSSSNISRIPSDLVLRKSAVQNSDEEPDNKVKSDAITTGIDKTDSEKAAVVEKNVKSLNSVENIDNITIIADRVYKLLESKLSIEKERRGLR</sequence>
<name>A0AA51UK81_9EURY</name>
<dbReference type="EMBL" id="CP133592">
    <property type="protein sequence ID" value="WMW25089.1"/>
    <property type="molecule type" value="Genomic_DNA"/>
</dbReference>
<keyword evidence="2" id="KW-1185">Reference proteome</keyword>